<evidence type="ECO:0000313" key="2">
    <source>
        <dbReference type="Proteomes" id="UP000178656"/>
    </source>
</evidence>
<proteinExistence type="predicted"/>
<dbReference type="AlphaFoldDB" id="A0A1F5TGG0"/>
<dbReference type="EMBL" id="MFGM01000011">
    <property type="protein sequence ID" value="OGF37999.1"/>
    <property type="molecule type" value="Genomic_DNA"/>
</dbReference>
<dbReference type="Proteomes" id="UP000178656">
    <property type="component" value="Unassembled WGS sequence"/>
</dbReference>
<name>A0A1F5TGG0_9BACT</name>
<gene>
    <name evidence="1" type="ORF">A2482_01670</name>
</gene>
<comment type="caution">
    <text evidence="1">The sequence shown here is derived from an EMBL/GenBank/DDBJ whole genome shotgun (WGS) entry which is preliminary data.</text>
</comment>
<accession>A0A1F5TGG0</accession>
<protein>
    <submittedName>
        <fullName evidence="1">Uncharacterized protein</fullName>
    </submittedName>
</protein>
<reference evidence="1 2" key="1">
    <citation type="journal article" date="2016" name="Nat. Commun.">
        <title>Thousands of microbial genomes shed light on interconnected biogeochemical processes in an aquifer system.</title>
        <authorList>
            <person name="Anantharaman K."/>
            <person name="Brown C.T."/>
            <person name="Hug L.A."/>
            <person name="Sharon I."/>
            <person name="Castelle C.J."/>
            <person name="Probst A.J."/>
            <person name="Thomas B.C."/>
            <person name="Singh A."/>
            <person name="Wilkins M.J."/>
            <person name="Karaoz U."/>
            <person name="Brodie E.L."/>
            <person name="Williams K.H."/>
            <person name="Hubbard S.S."/>
            <person name="Banfield J.F."/>
        </authorList>
    </citation>
    <scope>NUCLEOTIDE SEQUENCE [LARGE SCALE GENOMIC DNA]</scope>
</reference>
<evidence type="ECO:0000313" key="1">
    <source>
        <dbReference type="EMBL" id="OGF37999.1"/>
    </source>
</evidence>
<organism evidence="1 2">
    <name type="scientific">Candidatus Falkowbacteria bacterium RIFOXYC2_FULL_48_21</name>
    <dbReference type="NCBI Taxonomy" id="1798005"/>
    <lineage>
        <taxon>Bacteria</taxon>
        <taxon>Candidatus Falkowiibacteriota</taxon>
    </lineage>
</organism>
<sequence>MDTRFCPDCGLIVTMENGMDVLGQLRHRACVQRWAMNIIGDVFCGTDEEVRVAVRGVKRDWNRFVELLCFVANKLATGAAPFVLSEHQRFLDVLFEKFVLPRFDAAMQDLSPEQAKELKSQFFT</sequence>